<dbReference type="EMBL" id="JBICRM010000038">
    <property type="protein sequence ID" value="MFG1709652.1"/>
    <property type="molecule type" value="Genomic_DNA"/>
</dbReference>
<dbReference type="GO" id="GO:0016787">
    <property type="term" value="F:hydrolase activity"/>
    <property type="evidence" value="ECO:0007669"/>
    <property type="project" value="UniProtKB-KW"/>
</dbReference>
<dbReference type="PANTHER" id="PTHR42776">
    <property type="entry name" value="SERINE PEPTIDASE S9 FAMILY MEMBER"/>
    <property type="match status" value="1"/>
</dbReference>
<feature type="domain" description="Peptidase S9 prolyl oligopeptidase catalytic" evidence="2">
    <location>
        <begin position="10"/>
        <end position="141"/>
    </location>
</feature>
<accession>A0ABW7AQG4</accession>
<reference evidence="3 4" key="1">
    <citation type="submission" date="2024-10" db="EMBL/GenBank/DDBJ databases">
        <authorList>
            <person name="Topkara A.R."/>
            <person name="Saygin H."/>
        </authorList>
    </citation>
    <scope>NUCLEOTIDE SEQUENCE [LARGE SCALE GENOMIC DNA]</scope>
    <source>
        <strain evidence="3 4">M3C6</strain>
    </source>
</reference>
<dbReference type="InterPro" id="IPR001375">
    <property type="entry name" value="Peptidase_S9_cat"/>
</dbReference>
<evidence type="ECO:0000259" key="2">
    <source>
        <dbReference type="Pfam" id="PF00326"/>
    </source>
</evidence>
<comment type="caution">
    <text evidence="3">The sequence shown here is derived from an EMBL/GenBank/DDBJ whole genome shotgun (WGS) entry which is preliminary data.</text>
</comment>
<dbReference type="SUPFAM" id="SSF53474">
    <property type="entry name" value="alpha/beta-Hydrolases"/>
    <property type="match status" value="1"/>
</dbReference>
<dbReference type="Proteomes" id="UP001603978">
    <property type="component" value="Unassembled WGS sequence"/>
</dbReference>
<proteinExistence type="predicted"/>
<dbReference type="Gene3D" id="3.40.50.1820">
    <property type="entry name" value="alpha/beta hydrolase"/>
    <property type="match status" value="1"/>
</dbReference>
<dbReference type="RefSeq" id="WP_393174638.1">
    <property type="nucleotide sequence ID" value="NZ_JBICRM010000038.1"/>
</dbReference>
<gene>
    <name evidence="3" type="ORF">ACFLIM_41370</name>
</gene>
<protein>
    <submittedName>
        <fullName evidence="3">Alpha/beta hydrolase family protein</fullName>
        <ecNumber evidence="3">3.4.-.-</ecNumber>
    </submittedName>
</protein>
<dbReference type="PANTHER" id="PTHR42776:SF27">
    <property type="entry name" value="DIPEPTIDYL PEPTIDASE FAMILY MEMBER 6"/>
    <property type="match status" value="1"/>
</dbReference>
<dbReference type="Pfam" id="PF00326">
    <property type="entry name" value="Peptidase_S9"/>
    <property type="match status" value="1"/>
</dbReference>
<dbReference type="EC" id="3.4.-.-" evidence="3"/>
<keyword evidence="1 3" id="KW-0378">Hydrolase</keyword>
<sequence>MLLRGLRRPAWAVGQTGRFKAALMGAGISDWGMLVATGEGGTLEAGLGGSCGWEGPGPHRHDRVSPIAFASKVRTPVLILHGEDDTNVPVGQATFFHRALRWFGIEHEFVVYPREGHSIQERNHQLDLLRRTRAWFERWLDDPASDQASTGGGTRLG</sequence>
<keyword evidence="4" id="KW-1185">Reference proteome</keyword>
<name>A0ABW7AQG4_9ACTN</name>
<evidence type="ECO:0000313" key="3">
    <source>
        <dbReference type="EMBL" id="MFG1709652.1"/>
    </source>
</evidence>
<evidence type="ECO:0000313" key="4">
    <source>
        <dbReference type="Proteomes" id="UP001603978"/>
    </source>
</evidence>
<evidence type="ECO:0000256" key="1">
    <source>
        <dbReference type="ARBA" id="ARBA00022801"/>
    </source>
</evidence>
<dbReference type="InterPro" id="IPR029058">
    <property type="entry name" value="AB_hydrolase_fold"/>
</dbReference>
<organism evidence="3 4">
    <name type="scientific">Nonomuraea marmarensis</name>
    <dbReference type="NCBI Taxonomy" id="3351344"/>
    <lineage>
        <taxon>Bacteria</taxon>
        <taxon>Bacillati</taxon>
        <taxon>Actinomycetota</taxon>
        <taxon>Actinomycetes</taxon>
        <taxon>Streptosporangiales</taxon>
        <taxon>Streptosporangiaceae</taxon>
        <taxon>Nonomuraea</taxon>
    </lineage>
</organism>